<dbReference type="AlphaFoldDB" id="A0A1F6T4U4"/>
<organism evidence="1 2">
    <name type="scientific">Candidatus Muproteobacteria bacterium RBG_16_62_13</name>
    <dbReference type="NCBI Taxonomy" id="1817756"/>
    <lineage>
        <taxon>Bacteria</taxon>
        <taxon>Pseudomonadati</taxon>
        <taxon>Pseudomonadota</taxon>
        <taxon>Candidatus Muproteobacteria</taxon>
    </lineage>
</organism>
<proteinExistence type="predicted"/>
<sequence length="65" mass="7458">MEERTDRLDYRLHGRLYIIENVTMGVCRQCGERFLTAEMVDRLHRLLSTTTTGPLPTLPVPVLTA</sequence>
<dbReference type="STRING" id="1817756.A2140_06900"/>
<reference evidence="1 2" key="1">
    <citation type="journal article" date="2016" name="Nat. Commun.">
        <title>Thousands of microbial genomes shed light on interconnected biogeochemical processes in an aquifer system.</title>
        <authorList>
            <person name="Anantharaman K."/>
            <person name="Brown C.T."/>
            <person name="Hug L.A."/>
            <person name="Sharon I."/>
            <person name="Castelle C.J."/>
            <person name="Probst A.J."/>
            <person name="Thomas B.C."/>
            <person name="Singh A."/>
            <person name="Wilkins M.J."/>
            <person name="Karaoz U."/>
            <person name="Brodie E.L."/>
            <person name="Williams K.H."/>
            <person name="Hubbard S.S."/>
            <person name="Banfield J.F."/>
        </authorList>
    </citation>
    <scope>NUCLEOTIDE SEQUENCE [LARGE SCALE GENOMIC DNA]</scope>
</reference>
<name>A0A1F6T4U4_9PROT</name>
<dbReference type="EMBL" id="MFSQ01000062">
    <property type="protein sequence ID" value="OGI40162.1"/>
    <property type="molecule type" value="Genomic_DNA"/>
</dbReference>
<dbReference type="InterPro" id="IPR022453">
    <property type="entry name" value="Znf_MqsA-type"/>
</dbReference>
<comment type="caution">
    <text evidence="1">The sequence shown here is derived from an EMBL/GenBank/DDBJ whole genome shotgun (WGS) entry which is preliminary data.</text>
</comment>
<dbReference type="NCBIfam" id="TIGR03831">
    <property type="entry name" value="YgiT_finger"/>
    <property type="match status" value="1"/>
</dbReference>
<dbReference type="Proteomes" id="UP000178379">
    <property type="component" value="Unassembled WGS sequence"/>
</dbReference>
<evidence type="ECO:0008006" key="3">
    <source>
        <dbReference type="Google" id="ProtNLM"/>
    </source>
</evidence>
<dbReference type="Gene3D" id="3.10.20.860">
    <property type="match status" value="1"/>
</dbReference>
<evidence type="ECO:0000313" key="2">
    <source>
        <dbReference type="Proteomes" id="UP000178379"/>
    </source>
</evidence>
<evidence type="ECO:0000313" key="1">
    <source>
        <dbReference type="EMBL" id="OGI40162.1"/>
    </source>
</evidence>
<protein>
    <recommendedName>
        <fullName evidence="3">YgiT-type zinc finger domain-containing protein</fullName>
    </recommendedName>
</protein>
<accession>A0A1F6T4U4</accession>
<gene>
    <name evidence="1" type="ORF">A2140_06900</name>
</gene>